<dbReference type="GO" id="GO:0004672">
    <property type="term" value="F:protein kinase activity"/>
    <property type="evidence" value="ECO:0007669"/>
    <property type="project" value="InterPro"/>
</dbReference>
<dbReference type="PANTHER" id="PTHR44167">
    <property type="entry name" value="OVARIAN-SPECIFIC SERINE/THREONINE-PROTEIN KINASE LOK-RELATED"/>
    <property type="match status" value="1"/>
</dbReference>
<dbReference type="InterPro" id="IPR057929">
    <property type="entry name" value="RamC_N"/>
</dbReference>
<dbReference type="InterPro" id="IPR058053">
    <property type="entry name" value="RamC_C"/>
</dbReference>
<dbReference type="CDD" id="cd04791">
    <property type="entry name" value="LanC_SerThrkinase"/>
    <property type="match status" value="1"/>
</dbReference>
<dbReference type="SMART" id="SM01260">
    <property type="entry name" value="LANC_like"/>
    <property type="match status" value="1"/>
</dbReference>
<dbReference type="Pfam" id="PF05147">
    <property type="entry name" value="LANC_like"/>
    <property type="match status" value="1"/>
</dbReference>
<dbReference type="PANTHER" id="PTHR44167:SF24">
    <property type="entry name" value="SERINE_THREONINE-PROTEIN KINASE CHK2"/>
    <property type="match status" value="1"/>
</dbReference>
<feature type="domain" description="Protein kinase" evidence="1">
    <location>
        <begin position="233"/>
        <end position="531"/>
    </location>
</feature>
<organism evidence="2 3">
    <name type="scientific">Sorangium cellulosum</name>
    <name type="common">Polyangium cellulosum</name>
    <dbReference type="NCBI Taxonomy" id="56"/>
    <lineage>
        <taxon>Bacteria</taxon>
        <taxon>Pseudomonadati</taxon>
        <taxon>Myxococcota</taxon>
        <taxon>Polyangia</taxon>
        <taxon>Polyangiales</taxon>
        <taxon>Polyangiaceae</taxon>
        <taxon>Sorangium</taxon>
    </lineage>
</organism>
<dbReference type="SUPFAM" id="SSF56112">
    <property type="entry name" value="Protein kinase-like (PK-like)"/>
    <property type="match status" value="1"/>
</dbReference>
<dbReference type="GO" id="GO:0005524">
    <property type="term" value="F:ATP binding"/>
    <property type="evidence" value="ECO:0007669"/>
    <property type="project" value="InterPro"/>
</dbReference>
<dbReference type="AlphaFoldDB" id="A0A150QVQ2"/>
<dbReference type="SUPFAM" id="SSF158745">
    <property type="entry name" value="LanC-like"/>
    <property type="match status" value="1"/>
</dbReference>
<dbReference type="Gene3D" id="1.10.510.10">
    <property type="entry name" value="Transferase(Phosphotransferase) domain 1"/>
    <property type="match status" value="1"/>
</dbReference>
<protein>
    <recommendedName>
        <fullName evidence="1">Protein kinase domain-containing protein</fullName>
    </recommendedName>
</protein>
<accession>A0A150QVQ2</accession>
<dbReference type="EMBL" id="JEMA01000316">
    <property type="protein sequence ID" value="KYF71706.1"/>
    <property type="molecule type" value="Genomic_DNA"/>
</dbReference>
<evidence type="ECO:0000259" key="1">
    <source>
        <dbReference type="PROSITE" id="PS50011"/>
    </source>
</evidence>
<dbReference type="GO" id="GO:0005975">
    <property type="term" value="P:carbohydrate metabolic process"/>
    <property type="evidence" value="ECO:0007669"/>
    <property type="project" value="InterPro"/>
</dbReference>
<dbReference type="PRINTS" id="PR01950">
    <property type="entry name" value="LANCSUPER"/>
</dbReference>
<dbReference type="Proteomes" id="UP000075260">
    <property type="component" value="Unassembled WGS sequence"/>
</dbReference>
<dbReference type="InterPro" id="IPR007822">
    <property type="entry name" value="LANC-like"/>
</dbReference>
<dbReference type="PROSITE" id="PS50011">
    <property type="entry name" value="PROTEIN_KINASE_DOM"/>
    <property type="match status" value="1"/>
</dbReference>
<dbReference type="Pfam" id="PF25816">
    <property type="entry name" value="RamC_N"/>
    <property type="match status" value="1"/>
</dbReference>
<dbReference type="Pfam" id="PF00069">
    <property type="entry name" value="Pkinase"/>
    <property type="match status" value="1"/>
</dbReference>
<dbReference type="NCBIfam" id="NF038151">
    <property type="entry name" value="lanthi_synth_III"/>
    <property type="match status" value="1"/>
</dbReference>
<dbReference type="SMART" id="SM00220">
    <property type="entry name" value="S_TKc"/>
    <property type="match status" value="1"/>
</dbReference>
<dbReference type="InterPro" id="IPR053524">
    <property type="entry name" value="Aerial_hyphae_peptide-synth"/>
</dbReference>
<comment type="caution">
    <text evidence="2">The sequence shown here is derived from an EMBL/GenBank/DDBJ whole genome shotgun (WGS) entry which is preliminary data.</text>
</comment>
<dbReference type="GO" id="GO:0031179">
    <property type="term" value="P:peptide modification"/>
    <property type="evidence" value="ECO:0007669"/>
    <property type="project" value="InterPro"/>
</dbReference>
<dbReference type="RefSeq" id="WP_061606820.1">
    <property type="nucleotide sequence ID" value="NZ_JEMA01000316.1"/>
</dbReference>
<reference evidence="2 3" key="1">
    <citation type="submission" date="2014-02" db="EMBL/GenBank/DDBJ databases">
        <title>The small core and large imbalanced accessory genome model reveals a collaborative survival strategy of Sorangium cellulosum strains in nature.</title>
        <authorList>
            <person name="Han K."/>
            <person name="Peng R."/>
            <person name="Blom J."/>
            <person name="Li Y.-Z."/>
        </authorList>
    </citation>
    <scope>NUCLEOTIDE SEQUENCE [LARGE SCALE GENOMIC DNA]</scope>
    <source>
        <strain evidence="2 3">So0008-312</strain>
    </source>
</reference>
<dbReference type="InterPro" id="IPR011009">
    <property type="entry name" value="Kinase-like_dom_sf"/>
</dbReference>
<dbReference type="OrthoDB" id="1492512at2"/>
<dbReference type="InterPro" id="IPR012341">
    <property type="entry name" value="6hp_glycosidase-like_sf"/>
</dbReference>
<sequence>MQGIDRRARERIVDFTITHPERYANLDSYRSERAEFRNLVKGLVPEGWAVGESPGLWCEVHPPEKRVPDGGFKIHLSTTHDSARDMLAAVAPILVEEGASFKVLVDERVLDLGNSTFWGRGACGKFITIYPADVDQLKRLLERVHDVTKDFRGPYILSDKRYKDSKVLFYRYGAFRKASQVNVFGEQIPMLRTADGQMLPDYRLPYFGLPEGVSDPFPDTEEEDDELVLKGRYKATEALGTSSKGGVYKCLDLETNEEVVVKEARPLVNRGRKIPHDAIDCLRNEHRVLERLEGTGVTPRPIELFDEWEHSFLAMDLVKGMPLGHYLGSWQSSILLMTDPTVDDIRRYCEEFLDIARKILAGARKIHERGVVIQDISPRNILFDPEERTVMFIDFEAAYIQERDAGGLIIPIHTAGFGEERKMGEAPTVAGDYRALSRILGELVFPPTPFFSLSPQHRAPMLAHVARELGVPEAFVRLILGVGEQPERVDALLSEAERSIERVTAVEPLRPLRSDDDRRKIVDSIGSHIVAQIGSGDDPLDLPMDYRRFMTNRLSVAYGASGIALFLKRTRGEVPGAFLDALAGEASKIDNGSYAPGLYIGSAGVAWTLLELGMRKEAEALMDLAARSPILFENADMFYGAAGWGLANLFFFAQLGDERYLKNAVDAFDHIRPNLKEDRGGYCYENTDTVYHGLAHGASGIGYFMLRLYRASGREEHLEVAKGLLDFELASAEQQEGKEHLVFRRSIEENVYYPYWRIGGAGVGTVALRFHAALGDPRYLETARKIALHLEGGYTVFPTNFSGMSGIGNFFVDLHRRTEDGRYLEEARRFVDRVMLFALEKPSGLAFPGEELLRISTDYGTGSAGIGMFIHRTVAGGGLPYFDF</sequence>
<gene>
    <name evidence="2" type="ORF">BE15_39475</name>
</gene>
<evidence type="ECO:0000313" key="3">
    <source>
        <dbReference type="Proteomes" id="UP000075260"/>
    </source>
</evidence>
<dbReference type="Gene3D" id="1.50.10.10">
    <property type="match status" value="1"/>
</dbReference>
<dbReference type="InterPro" id="IPR000719">
    <property type="entry name" value="Prot_kinase_dom"/>
</dbReference>
<evidence type="ECO:0000313" key="2">
    <source>
        <dbReference type="EMBL" id="KYF71706.1"/>
    </source>
</evidence>
<proteinExistence type="predicted"/>
<name>A0A150QVQ2_SORCE</name>